<reference evidence="1" key="1">
    <citation type="submission" date="2023-02" db="EMBL/GenBank/DDBJ databases">
        <title>Actinomadura rubrobrunea NBRC 14622.</title>
        <authorList>
            <person name="Ichikawa N."/>
            <person name="Sato H."/>
            <person name="Tonouchi N."/>
        </authorList>
    </citation>
    <scope>NUCLEOTIDE SEQUENCE</scope>
    <source>
        <strain evidence="1">NBRC 14622</strain>
    </source>
</reference>
<evidence type="ECO:0000313" key="1">
    <source>
        <dbReference type="EMBL" id="GLW67493.1"/>
    </source>
</evidence>
<dbReference type="Proteomes" id="UP001165124">
    <property type="component" value="Unassembled WGS sequence"/>
</dbReference>
<dbReference type="EMBL" id="BSRZ01000025">
    <property type="protein sequence ID" value="GLW67493.1"/>
    <property type="molecule type" value="Genomic_DNA"/>
</dbReference>
<name>A0A9W6Q305_9ACTN</name>
<evidence type="ECO:0000313" key="2">
    <source>
        <dbReference type="Proteomes" id="UP001165124"/>
    </source>
</evidence>
<proteinExistence type="predicted"/>
<keyword evidence="2" id="KW-1185">Reference proteome</keyword>
<organism evidence="1 2">
    <name type="scientific">Actinomadura rubrobrunea</name>
    <dbReference type="NCBI Taxonomy" id="115335"/>
    <lineage>
        <taxon>Bacteria</taxon>
        <taxon>Bacillati</taxon>
        <taxon>Actinomycetota</taxon>
        <taxon>Actinomycetes</taxon>
        <taxon>Streptosporangiales</taxon>
        <taxon>Thermomonosporaceae</taxon>
        <taxon>Actinomadura</taxon>
    </lineage>
</organism>
<comment type="caution">
    <text evidence="1">The sequence shown here is derived from an EMBL/GenBank/DDBJ whole genome shotgun (WGS) entry which is preliminary data.</text>
</comment>
<protein>
    <submittedName>
        <fullName evidence="1">Uncharacterized protein</fullName>
    </submittedName>
</protein>
<sequence length="135" mass="15009">MACTHREPPGEACPLAVPASVSARGHRYRSLFTAAGRLCPYAVALIRMLRPERSARSDVRQCGVRTGPLEGQLEFARRCKLWRARTSAVGVDLRDGAIRDHHPELSVCLTGLDSPQKSRSYVLQSIDVTKDLRQR</sequence>
<gene>
    <name evidence="1" type="ORF">Arub01_57360</name>
</gene>
<accession>A0A9W6Q305</accession>
<dbReference type="AlphaFoldDB" id="A0A9W6Q305"/>